<evidence type="ECO:0000313" key="1">
    <source>
        <dbReference type="EMBL" id="KAH9579224.1"/>
    </source>
</evidence>
<reference evidence="1" key="1">
    <citation type="journal article" date="2012" name="Nat. Genet.">
        <title>Whole-genome sequence of Schistosoma haematobium.</title>
        <authorList>
            <person name="Young N.D."/>
            <person name="Jex A.R."/>
            <person name="Li B."/>
            <person name="Liu S."/>
            <person name="Yang L."/>
            <person name="Xiong Z."/>
            <person name="Li Y."/>
            <person name="Cantacessi C."/>
            <person name="Hall R.S."/>
            <person name="Xu X."/>
            <person name="Chen F."/>
            <person name="Wu X."/>
            <person name="Zerlotini A."/>
            <person name="Oliveira G."/>
            <person name="Hofmann A."/>
            <person name="Zhang G."/>
            <person name="Fang X."/>
            <person name="Kang Y."/>
            <person name="Campbell B.E."/>
            <person name="Loukas A."/>
            <person name="Ranganathan S."/>
            <person name="Rollinson D."/>
            <person name="Rinaldi G."/>
            <person name="Brindley P.J."/>
            <person name="Yang H."/>
            <person name="Wang J."/>
            <person name="Wang J."/>
            <person name="Gasser R.B."/>
        </authorList>
    </citation>
    <scope>NUCLEOTIDE SEQUENCE</scope>
</reference>
<dbReference type="AlphaFoldDB" id="A0A922IH66"/>
<dbReference type="GeneID" id="75576503"/>
<keyword evidence="2" id="KW-1185">Reference proteome</keyword>
<organism evidence="1 2">
    <name type="scientific">Schistosoma haematobium</name>
    <name type="common">Blood fluke</name>
    <dbReference type="NCBI Taxonomy" id="6185"/>
    <lineage>
        <taxon>Eukaryota</taxon>
        <taxon>Metazoa</taxon>
        <taxon>Spiralia</taxon>
        <taxon>Lophotrochozoa</taxon>
        <taxon>Platyhelminthes</taxon>
        <taxon>Trematoda</taxon>
        <taxon>Digenea</taxon>
        <taxon>Strigeidida</taxon>
        <taxon>Schistosomatoidea</taxon>
        <taxon>Schistosomatidae</taxon>
        <taxon>Schistosoma</taxon>
    </lineage>
</organism>
<dbReference type="Proteomes" id="UP000471633">
    <property type="component" value="Unassembled WGS sequence"/>
</dbReference>
<dbReference type="CTD" id="75576503"/>
<gene>
    <name evidence="1" type="ORF">MS3_00000757</name>
</gene>
<protein>
    <submittedName>
        <fullName evidence="1">Uncharacterized protein</fullName>
    </submittedName>
</protein>
<accession>A0A922IH66</accession>
<sequence>MKTLGKIWNSVVTIIKEQKKLHDLHLLFRKLLDTERLGILTVEGHWSTLFHNGLAFASISYSLSLTLSDPGKISTKLRIPSVVYLVIKLMIKS</sequence>
<reference evidence="1" key="3">
    <citation type="submission" date="2021-06" db="EMBL/GenBank/DDBJ databases">
        <title>Chromosome-level genome assembly for S. haematobium.</title>
        <authorList>
            <person name="Stroehlein A.J."/>
        </authorList>
    </citation>
    <scope>NUCLEOTIDE SEQUENCE</scope>
</reference>
<evidence type="ECO:0000313" key="2">
    <source>
        <dbReference type="Proteomes" id="UP000471633"/>
    </source>
</evidence>
<reference evidence="1" key="2">
    <citation type="journal article" date="2019" name="Gigascience">
        <title>High-quality Schistosoma haematobium genome achieved by single-molecule and long-range sequencing.</title>
        <authorList>
            <person name="Stroehlein A.J."/>
            <person name="Korhonen P.K."/>
            <person name="Chong T.M."/>
            <person name="Lim Y.L."/>
            <person name="Chan K.G."/>
            <person name="Webster B."/>
            <person name="Rollinson D."/>
            <person name="Brindley P.J."/>
            <person name="Gasser R.B."/>
            <person name="Young N.D."/>
        </authorList>
    </citation>
    <scope>NUCLEOTIDE SEQUENCE</scope>
</reference>
<comment type="caution">
    <text evidence="1">The sequence shown here is derived from an EMBL/GenBank/DDBJ whole genome shotgun (WGS) entry which is preliminary data.</text>
</comment>
<dbReference type="EMBL" id="AMPZ03000008">
    <property type="protein sequence ID" value="KAH9579224.1"/>
    <property type="molecule type" value="Genomic_DNA"/>
</dbReference>
<dbReference type="RefSeq" id="XP_051064250.1">
    <property type="nucleotide sequence ID" value="XM_051208402.1"/>
</dbReference>
<dbReference type="KEGG" id="shx:MS3_00000757"/>
<proteinExistence type="predicted"/>
<name>A0A922IH66_SCHHA</name>
<reference evidence="1" key="4">
    <citation type="journal article" date="2022" name="PLoS Pathog.">
        <title>Chromosome-level genome of Schistosoma haematobium underpins genome-wide explorations of molecular variation.</title>
        <authorList>
            <person name="Stroehlein A.J."/>
            <person name="Korhonen P.K."/>
            <person name="Lee V.V."/>
            <person name="Ralph S.A."/>
            <person name="Mentink-Kane M."/>
            <person name="You H."/>
            <person name="McManus D.P."/>
            <person name="Tchuente L.T."/>
            <person name="Stothard J.R."/>
            <person name="Kaur P."/>
            <person name="Dudchenko O."/>
            <person name="Aiden E.L."/>
            <person name="Yang B."/>
            <person name="Yang H."/>
            <person name="Emery A.M."/>
            <person name="Webster B.L."/>
            <person name="Brindley P.J."/>
            <person name="Rollinson D."/>
            <person name="Chang B.C.H."/>
            <person name="Gasser R.B."/>
            <person name="Young N.D."/>
        </authorList>
    </citation>
    <scope>NUCLEOTIDE SEQUENCE</scope>
</reference>